<keyword evidence="2" id="KW-1185">Reference proteome</keyword>
<proteinExistence type="predicted"/>
<evidence type="ECO:0000313" key="1">
    <source>
        <dbReference type="EnsemblMetazoa" id="XP_022653264"/>
    </source>
</evidence>
<dbReference type="Proteomes" id="UP000594260">
    <property type="component" value="Unplaced"/>
</dbReference>
<evidence type="ECO:0000313" key="2">
    <source>
        <dbReference type="Proteomes" id="UP000594260"/>
    </source>
</evidence>
<organism evidence="1 2">
    <name type="scientific">Varroa destructor</name>
    <name type="common">Honeybee mite</name>
    <dbReference type="NCBI Taxonomy" id="109461"/>
    <lineage>
        <taxon>Eukaryota</taxon>
        <taxon>Metazoa</taxon>
        <taxon>Ecdysozoa</taxon>
        <taxon>Arthropoda</taxon>
        <taxon>Chelicerata</taxon>
        <taxon>Arachnida</taxon>
        <taxon>Acari</taxon>
        <taxon>Parasitiformes</taxon>
        <taxon>Mesostigmata</taxon>
        <taxon>Gamasina</taxon>
        <taxon>Dermanyssoidea</taxon>
        <taxon>Varroidae</taxon>
        <taxon>Varroa</taxon>
    </lineage>
</organism>
<dbReference type="InParanoid" id="A0A7M7JVR9"/>
<reference evidence="1" key="1">
    <citation type="submission" date="2021-01" db="UniProtKB">
        <authorList>
            <consortium name="EnsemblMetazoa"/>
        </authorList>
    </citation>
    <scope>IDENTIFICATION</scope>
</reference>
<dbReference type="EnsemblMetazoa" id="XM_022797529">
    <property type="protein sequence ID" value="XP_022653264"/>
    <property type="gene ID" value="LOC111247014"/>
</dbReference>
<protein>
    <submittedName>
        <fullName evidence="1">Uncharacterized protein</fullName>
    </submittedName>
</protein>
<sequence>MKQEMSSLRRVVFVAVLAALAFHHPASGFRLKKLARATLLGAAVAPRFVPIPIPHHVHAHHGHHGHHHVKEHHIHVPLHHHNEHHYQVVHHDHGHHEEHHGHGWDHRHGGW</sequence>
<dbReference type="KEGG" id="vde:111247014"/>
<name>A0A7M7JVR9_VARDE</name>
<dbReference type="AlphaFoldDB" id="A0A7M7JVR9"/>
<dbReference type="GeneID" id="111247014"/>
<dbReference type="RefSeq" id="XP_022653264.1">
    <property type="nucleotide sequence ID" value="XM_022797529.1"/>
</dbReference>
<accession>A0A7M7JVR9</accession>